<accession>A0A0B1S897</accession>
<keyword evidence="2" id="KW-1185">Reference proteome</keyword>
<protein>
    <submittedName>
        <fullName evidence="1">Uncharacterized protein</fullName>
    </submittedName>
</protein>
<sequence length="67" mass="7980">MNFGLRRKISTRSALMNLNLGENHGDGETHWRRRLDRKTFSYERIPLMRRRLRMLYSSLGELSRSAA</sequence>
<evidence type="ECO:0000313" key="1">
    <source>
        <dbReference type="EMBL" id="KHJ80111.1"/>
    </source>
</evidence>
<gene>
    <name evidence="1" type="ORF">OESDEN_20222</name>
</gene>
<name>A0A0B1S897_OESDE</name>
<reference evidence="1 2" key="1">
    <citation type="submission" date="2014-03" db="EMBL/GenBank/DDBJ databases">
        <title>Draft genome of the hookworm Oesophagostomum dentatum.</title>
        <authorList>
            <person name="Mitreva M."/>
        </authorList>
    </citation>
    <scope>NUCLEOTIDE SEQUENCE [LARGE SCALE GENOMIC DNA]</scope>
    <source>
        <strain evidence="1 2">OD-Hann</strain>
    </source>
</reference>
<evidence type="ECO:0000313" key="2">
    <source>
        <dbReference type="Proteomes" id="UP000053660"/>
    </source>
</evidence>
<organism evidence="1 2">
    <name type="scientific">Oesophagostomum dentatum</name>
    <name type="common">Nodular worm</name>
    <dbReference type="NCBI Taxonomy" id="61180"/>
    <lineage>
        <taxon>Eukaryota</taxon>
        <taxon>Metazoa</taxon>
        <taxon>Ecdysozoa</taxon>
        <taxon>Nematoda</taxon>
        <taxon>Chromadorea</taxon>
        <taxon>Rhabditida</taxon>
        <taxon>Rhabditina</taxon>
        <taxon>Rhabditomorpha</taxon>
        <taxon>Strongyloidea</taxon>
        <taxon>Strongylidae</taxon>
        <taxon>Oesophagostomum</taxon>
    </lineage>
</organism>
<dbReference type="Proteomes" id="UP000053660">
    <property type="component" value="Unassembled WGS sequence"/>
</dbReference>
<dbReference type="AlphaFoldDB" id="A0A0B1S897"/>
<proteinExistence type="predicted"/>
<dbReference type="EMBL" id="KN601820">
    <property type="protein sequence ID" value="KHJ80111.1"/>
    <property type="molecule type" value="Genomic_DNA"/>
</dbReference>